<comment type="caution">
    <text evidence="1">The sequence shown here is derived from an EMBL/GenBank/DDBJ whole genome shotgun (WGS) entry which is preliminary data.</text>
</comment>
<protein>
    <submittedName>
        <fullName evidence="1">Uncharacterized protein</fullName>
    </submittedName>
</protein>
<name>A0ABV0TX06_9TELE</name>
<organism evidence="1 2">
    <name type="scientific">Ilyodon furcidens</name>
    <name type="common">goldbreast splitfin</name>
    <dbReference type="NCBI Taxonomy" id="33524"/>
    <lineage>
        <taxon>Eukaryota</taxon>
        <taxon>Metazoa</taxon>
        <taxon>Chordata</taxon>
        <taxon>Craniata</taxon>
        <taxon>Vertebrata</taxon>
        <taxon>Euteleostomi</taxon>
        <taxon>Actinopterygii</taxon>
        <taxon>Neopterygii</taxon>
        <taxon>Teleostei</taxon>
        <taxon>Neoteleostei</taxon>
        <taxon>Acanthomorphata</taxon>
        <taxon>Ovalentaria</taxon>
        <taxon>Atherinomorphae</taxon>
        <taxon>Cyprinodontiformes</taxon>
        <taxon>Goodeidae</taxon>
        <taxon>Ilyodon</taxon>
    </lineage>
</organism>
<sequence length="99" mass="11107">MSLDCGRKPEYPVRTHACMGRTCKLHAERPLAGNRTQDLLAARQQCYQLHHRAAQFAKQWSQFVSGCAFSAVLVFLPLSELNLLIKKIFTVSSSPKCVT</sequence>
<evidence type="ECO:0000313" key="1">
    <source>
        <dbReference type="EMBL" id="MEQ2237044.1"/>
    </source>
</evidence>
<evidence type="ECO:0000313" key="2">
    <source>
        <dbReference type="Proteomes" id="UP001482620"/>
    </source>
</evidence>
<gene>
    <name evidence="1" type="ORF">ILYODFUR_019034</name>
</gene>
<proteinExistence type="predicted"/>
<keyword evidence="2" id="KW-1185">Reference proteome</keyword>
<reference evidence="1 2" key="1">
    <citation type="submission" date="2021-06" db="EMBL/GenBank/DDBJ databases">
        <authorList>
            <person name="Palmer J.M."/>
        </authorList>
    </citation>
    <scope>NUCLEOTIDE SEQUENCE [LARGE SCALE GENOMIC DNA]</scope>
    <source>
        <strain evidence="2">if_2019</strain>
        <tissue evidence="1">Muscle</tissue>
    </source>
</reference>
<dbReference type="Proteomes" id="UP001482620">
    <property type="component" value="Unassembled WGS sequence"/>
</dbReference>
<accession>A0ABV0TX06</accession>
<dbReference type="EMBL" id="JAHRIQ010048224">
    <property type="protein sequence ID" value="MEQ2237044.1"/>
    <property type="molecule type" value="Genomic_DNA"/>
</dbReference>